<evidence type="ECO:0000313" key="3">
    <source>
        <dbReference type="Proteomes" id="UP000001940"/>
    </source>
</evidence>
<dbReference type="PANTHER" id="PTHR16501:SF19">
    <property type="entry name" value="MITOCHONDRIAL FISSION FACTOR"/>
    <property type="match status" value="1"/>
</dbReference>
<dbReference type="GO" id="GO:0000266">
    <property type="term" value="P:mitochondrial fission"/>
    <property type="evidence" value="ECO:0007669"/>
    <property type="project" value="UniProtKB-UniRule"/>
</dbReference>
<evidence type="ECO:0000313" key="4">
    <source>
        <dbReference type="WormBase" id="F11C1.7b"/>
    </source>
</evidence>
<dbReference type="FunCoup" id="G1K0W7">
    <property type="interactions" value="1330"/>
</dbReference>
<dbReference type="GO" id="GO:0005741">
    <property type="term" value="C:mitochondrial outer membrane"/>
    <property type="evidence" value="ECO:0007669"/>
    <property type="project" value="UniProtKB-SubCell"/>
</dbReference>
<accession>G1K0W7</accession>
<dbReference type="SMR" id="G1K0W7"/>
<dbReference type="GO" id="GO:0005777">
    <property type="term" value="C:peroxisome"/>
    <property type="evidence" value="ECO:0007669"/>
    <property type="project" value="UniProtKB-SubCell"/>
</dbReference>
<dbReference type="OMA" id="FFEYHED"/>
<dbReference type="AlphaFoldDB" id="G1K0W7"/>
<dbReference type="InParanoid" id="G1K0W7"/>
<keyword evidence="1" id="KW-1133">Transmembrane helix</keyword>
<dbReference type="AGR" id="WB:WBGene00045495"/>
<dbReference type="OrthoDB" id="5817180at2759"/>
<dbReference type="WormBase" id="F11C1.7b">
    <property type="protein sequence ID" value="CE46457"/>
    <property type="gene ID" value="WBGene00045495"/>
</dbReference>
<dbReference type="CTD" id="6418845"/>
<feature type="transmembrane region" description="Helical" evidence="1">
    <location>
        <begin position="118"/>
        <end position="135"/>
    </location>
</feature>
<sequence>MYMPEHISGTGDAMSMTGMENFSNPATNPTDDQRKIEAGHDHFFFQIPEEAVGSIYESADYMAIMDKFADHFHSDVEAHCETDPVRQIKTVRTQLRDITHTLDKLLEDNAKRDRREQFIWAGLAGLALVTLISLLRK</sequence>
<name>G1K0W7_CAEEL</name>
<dbReference type="PANTHER" id="PTHR16501">
    <property type="entry name" value="TRANSPORT AND GOLGI ORGANIZATION PROTEIN 11"/>
    <property type="match status" value="1"/>
</dbReference>
<dbReference type="eggNOG" id="ENOG502TI8D">
    <property type="taxonomic scope" value="Eukaryota"/>
</dbReference>
<keyword evidence="1" id="KW-0576">Peroxisome</keyword>
<keyword evidence="3" id="KW-1185">Reference proteome</keyword>
<keyword evidence="1" id="KW-0812">Transmembrane</keyword>
<comment type="function">
    <text evidence="1">Plays a role in mitochondrial and peroxisomal fission. Promotes the recruitment and association of the fission mediator dynamin-related protein 1 (DNM1L) to the mitochondrial surface.</text>
</comment>
<keyword evidence="1" id="KW-0496">Mitochondrion</keyword>
<dbReference type="GeneID" id="6418845"/>
<dbReference type="ExpressionAtlas" id="G1K0W7">
    <property type="expression patterns" value="baseline"/>
</dbReference>
<evidence type="ECO:0000256" key="1">
    <source>
        <dbReference type="RuleBase" id="RU368040"/>
    </source>
</evidence>
<dbReference type="InterPro" id="IPR008518">
    <property type="entry name" value="Mff/Tango-11"/>
</dbReference>
<keyword evidence="1" id="KW-1000">Mitochondrion outer membrane</keyword>
<keyword evidence="1" id="KW-0472">Membrane</keyword>
<dbReference type="PaxDb" id="6239-F11C1.7b"/>
<dbReference type="RefSeq" id="NP_001257208.1">
    <property type="nucleotide sequence ID" value="NM_001270279.1"/>
</dbReference>
<dbReference type="KEGG" id="cel:CELE_F11C1.7"/>
<evidence type="ECO:0000313" key="2">
    <source>
        <dbReference type="EMBL" id="CCC42166.1"/>
    </source>
</evidence>
<reference evidence="2 3" key="1">
    <citation type="journal article" date="1998" name="Science">
        <title>Genome sequence of the nematode C. elegans: a platform for investigating biology.</title>
        <authorList>
            <consortium name="The C. elegans sequencing consortium"/>
            <person name="Sulson J.E."/>
            <person name="Waterston R."/>
        </authorList>
    </citation>
    <scope>NUCLEOTIDE SEQUENCE [LARGE SCALE GENOMIC DNA]</scope>
    <source>
        <strain evidence="2 3">Bristol N2</strain>
    </source>
</reference>
<dbReference type="EMBL" id="BX284606">
    <property type="protein sequence ID" value="CCC42166.1"/>
    <property type="molecule type" value="Genomic_DNA"/>
</dbReference>
<gene>
    <name evidence="2" type="ORF">CELE_F11C1.7</name>
    <name evidence="2 4" type="ORF">F11C1.7</name>
</gene>
<comment type="subcellular location">
    <subcellularLocation>
        <location evidence="1">Mitochondrion outer membrane</location>
        <topology evidence="1">Single-pass type IV membrane protein</topology>
    </subcellularLocation>
    <subcellularLocation>
        <location evidence="1">Peroxisome</location>
    </subcellularLocation>
</comment>
<proteinExistence type="inferred from homology"/>
<dbReference type="Proteomes" id="UP000001940">
    <property type="component" value="Chromosome X"/>
</dbReference>
<dbReference type="GO" id="GO:0090314">
    <property type="term" value="P:positive regulation of protein targeting to membrane"/>
    <property type="evidence" value="ECO:0007669"/>
    <property type="project" value="UniProtKB-UniRule"/>
</dbReference>
<comment type="similarity">
    <text evidence="1">Belongs to the Tango11 family.</text>
</comment>
<organism evidence="2 3">
    <name type="scientific">Caenorhabditis elegans</name>
    <dbReference type="NCBI Taxonomy" id="6239"/>
    <lineage>
        <taxon>Eukaryota</taxon>
        <taxon>Metazoa</taxon>
        <taxon>Ecdysozoa</taxon>
        <taxon>Nematoda</taxon>
        <taxon>Chromadorea</taxon>
        <taxon>Rhabditida</taxon>
        <taxon>Rhabditina</taxon>
        <taxon>Rhabditomorpha</taxon>
        <taxon>Rhabditoidea</taxon>
        <taxon>Rhabditidae</taxon>
        <taxon>Peloderinae</taxon>
        <taxon>Caenorhabditis</taxon>
    </lineage>
</organism>
<protein>
    <recommendedName>
        <fullName evidence="1">Mitochondrial fission factor</fullName>
    </recommendedName>
</protein>
<dbReference type="GO" id="GO:0090141">
    <property type="term" value="P:positive regulation of mitochondrial fission"/>
    <property type="evidence" value="ECO:0007669"/>
    <property type="project" value="UniProtKB-UniRule"/>
</dbReference>
<dbReference type="Bgee" id="WBGene00045495">
    <property type="expression patterns" value="Expressed in pharyngeal muscle cell (C elegans) and 3 other cell types or tissues"/>
</dbReference>